<accession>A0AAD5U9U1</accession>
<gene>
    <name evidence="1" type="ORF">HK103_003178</name>
</gene>
<evidence type="ECO:0000313" key="1">
    <source>
        <dbReference type="EMBL" id="KAJ3250764.1"/>
    </source>
</evidence>
<proteinExistence type="predicted"/>
<evidence type="ECO:0000313" key="2">
    <source>
        <dbReference type="Proteomes" id="UP001210925"/>
    </source>
</evidence>
<dbReference type="EMBL" id="JADGKB010000225">
    <property type="protein sequence ID" value="KAJ3250764.1"/>
    <property type="molecule type" value="Genomic_DNA"/>
</dbReference>
<reference evidence="1" key="1">
    <citation type="submission" date="2020-05" db="EMBL/GenBank/DDBJ databases">
        <title>Phylogenomic resolution of chytrid fungi.</title>
        <authorList>
            <person name="Stajich J.E."/>
            <person name="Amses K."/>
            <person name="Simmons R."/>
            <person name="Seto K."/>
            <person name="Myers J."/>
            <person name="Bonds A."/>
            <person name="Quandt C.A."/>
            <person name="Barry K."/>
            <person name="Liu P."/>
            <person name="Grigoriev I."/>
            <person name="Longcore J.E."/>
            <person name="James T.Y."/>
        </authorList>
    </citation>
    <scope>NUCLEOTIDE SEQUENCE</scope>
    <source>
        <strain evidence="1">PLAUS21</strain>
    </source>
</reference>
<protein>
    <submittedName>
        <fullName evidence="1">Uncharacterized protein</fullName>
    </submittedName>
</protein>
<organism evidence="1 2">
    <name type="scientific">Boothiomyces macroporosus</name>
    <dbReference type="NCBI Taxonomy" id="261099"/>
    <lineage>
        <taxon>Eukaryota</taxon>
        <taxon>Fungi</taxon>
        <taxon>Fungi incertae sedis</taxon>
        <taxon>Chytridiomycota</taxon>
        <taxon>Chytridiomycota incertae sedis</taxon>
        <taxon>Chytridiomycetes</taxon>
        <taxon>Rhizophydiales</taxon>
        <taxon>Terramycetaceae</taxon>
        <taxon>Boothiomyces</taxon>
    </lineage>
</organism>
<name>A0AAD5U9U1_9FUNG</name>
<keyword evidence="2" id="KW-1185">Reference proteome</keyword>
<dbReference type="AlphaFoldDB" id="A0AAD5U9U1"/>
<dbReference type="Proteomes" id="UP001210925">
    <property type="component" value="Unassembled WGS sequence"/>
</dbReference>
<comment type="caution">
    <text evidence="1">The sequence shown here is derived from an EMBL/GenBank/DDBJ whole genome shotgun (WGS) entry which is preliminary data.</text>
</comment>
<sequence>MIAISENTLCEQDHAELVHNEKAIRDDNALRFQQNEEHMERETKDWKVKSLPKKMRTEMAVKVVVNPTVPKMTHRLLNPFIYRNIQDACDLSGLAYMLNVSNWEEHYELVEANLIVRNCLNVFRDLPKGTSKSEIQTQFGMIVSMLAVIIGVPIEGRAEAKNILGGFLVKNEYDVRSRTSFHVKNANGCNLLAAVTETQEAFPVSVPWYYQSRGIQTLCALYSLGCPTILYSQKYFKVFMENSDRNAIYTFPYNDEMCYSKHVRSTLVQPMGRSLLKAIVICLLPGKIRQGPIVPTFRMPSSELLLPQGYRSTAITNQSYRPQCISGYVHGQPVYTKVRLYTSNEVDDIESEIAKGRRLKKKRKHDFNE</sequence>